<protein>
    <submittedName>
        <fullName evidence="3">Uncharacterized protein</fullName>
    </submittedName>
</protein>
<organism evidence="3 5">
    <name type="scientific">Puccinia graminis f. sp. tritici</name>
    <dbReference type="NCBI Taxonomy" id="56615"/>
    <lineage>
        <taxon>Eukaryota</taxon>
        <taxon>Fungi</taxon>
        <taxon>Dikarya</taxon>
        <taxon>Basidiomycota</taxon>
        <taxon>Pucciniomycotina</taxon>
        <taxon>Pucciniomycetes</taxon>
        <taxon>Pucciniales</taxon>
        <taxon>Pucciniaceae</taxon>
        <taxon>Puccinia</taxon>
    </lineage>
</organism>
<dbReference type="Proteomes" id="UP000325313">
    <property type="component" value="Unassembled WGS sequence"/>
</dbReference>
<evidence type="ECO:0000313" key="5">
    <source>
        <dbReference type="Proteomes" id="UP000325313"/>
    </source>
</evidence>
<dbReference type="EMBL" id="VSWC01000119">
    <property type="protein sequence ID" value="KAA1083004.1"/>
    <property type="molecule type" value="Genomic_DNA"/>
</dbReference>
<accession>A0A5B0RGQ4</accession>
<dbReference type="EMBL" id="VSWC01000132">
    <property type="protein sequence ID" value="KAA1079774.1"/>
    <property type="molecule type" value="Genomic_DNA"/>
</dbReference>
<gene>
    <name evidence="2" type="ORF">PGT21_022680</name>
    <name evidence="1" type="ORF">PGT21_023836</name>
    <name evidence="3" type="ORF">PGTUg99_024593</name>
</gene>
<name>A0A5B0RGQ4_PUCGR</name>
<evidence type="ECO:0000313" key="3">
    <source>
        <dbReference type="EMBL" id="KAA1124065.1"/>
    </source>
</evidence>
<evidence type="ECO:0000313" key="4">
    <source>
        <dbReference type="Proteomes" id="UP000324748"/>
    </source>
</evidence>
<keyword evidence="4" id="KW-1185">Reference proteome</keyword>
<dbReference type="Proteomes" id="UP000324748">
    <property type="component" value="Unassembled WGS sequence"/>
</dbReference>
<evidence type="ECO:0000313" key="2">
    <source>
        <dbReference type="EMBL" id="KAA1083004.1"/>
    </source>
</evidence>
<dbReference type="OrthoDB" id="2508654at2759"/>
<dbReference type="AlphaFoldDB" id="A0A5B0RGQ4"/>
<comment type="caution">
    <text evidence="3">The sequence shown here is derived from an EMBL/GenBank/DDBJ whole genome shotgun (WGS) entry which is preliminary data.</text>
</comment>
<reference evidence="4 5" key="1">
    <citation type="submission" date="2019-05" db="EMBL/GenBank/DDBJ databases">
        <title>Emergence of the Ug99 lineage of the wheat stem rust pathogen through somatic hybridization.</title>
        <authorList>
            <person name="Li F."/>
            <person name="Upadhyaya N.M."/>
            <person name="Sperschneider J."/>
            <person name="Matny O."/>
            <person name="Nguyen-Phuc H."/>
            <person name="Mago R."/>
            <person name="Raley C."/>
            <person name="Miller M.E."/>
            <person name="Silverstein K.A.T."/>
            <person name="Henningsen E."/>
            <person name="Hirsch C.D."/>
            <person name="Visser B."/>
            <person name="Pretorius Z.A."/>
            <person name="Steffenson B.J."/>
            <person name="Schwessinger B."/>
            <person name="Dodds P.N."/>
            <person name="Figueroa M."/>
        </authorList>
    </citation>
    <scope>NUCLEOTIDE SEQUENCE [LARGE SCALE GENOMIC DNA]</scope>
    <source>
        <strain evidence="1">21-0</strain>
        <strain evidence="3 5">Ug99</strain>
    </source>
</reference>
<dbReference type="EMBL" id="VDEP01000205">
    <property type="protein sequence ID" value="KAA1124065.1"/>
    <property type="molecule type" value="Genomic_DNA"/>
</dbReference>
<sequence>MRSSKRKPRENRLMELGEGIKTGIEADIEYEAEVKQTIIEESPIRPGLLKVDGSS</sequence>
<evidence type="ECO:0000313" key="1">
    <source>
        <dbReference type="EMBL" id="KAA1079774.1"/>
    </source>
</evidence>
<proteinExistence type="predicted"/>